<name>A0A9D1D6C2_9FIRM</name>
<reference evidence="5" key="2">
    <citation type="journal article" date="2021" name="PeerJ">
        <title>Extensive microbial diversity within the chicken gut microbiome revealed by metagenomics and culture.</title>
        <authorList>
            <person name="Gilroy R."/>
            <person name="Ravi A."/>
            <person name="Getino M."/>
            <person name="Pursley I."/>
            <person name="Horton D.L."/>
            <person name="Alikhan N.F."/>
            <person name="Baker D."/>
            <person name="Gharbi K."/>
            <person name="Hall N."/>
            <person name="Watson M."/>
            <person name="Adriaenssens E.M."/>
            <person name="Foster-Nyarko E."/>
            <person name="Jarju S."/>
            <person name="Secka A."/>
            <person name="Antonio M."/>
            <person name="Oren A."/>
            <person name="Chaudhuri R.R."/>
            <person name="La Ragione R."/>
            <person name="Hildebrand F."/>
            <person name="Pallen M.J."/>
        </authorList>
    </citation>
    <scope>NUCLEOTIDE SEQUENCE</scope>
    <source>
        <strain evidence="5">CHK180-2868</strain>
    </source>
</reference>
<comment type="similarity">
    <text evidence="1">Belongs to the GTP cyclohydrolase I type 2/NIF3 family.</text>
</comment>
<feature type="binding site" evidence="4">
    <location>
        <position position="233"/>
    </location>
    <ligand>
        <name>a divalent metal cation</name>
        <dbReference type="ChEBI" id="CHEBI:60240"/>
        <label>1</label>
    </ligand>
</feature>
<organism evidence="5 6">
    <name type="scientific">Candidatus Copromonas faecavium</name>
    <name type="common">nom. illeg.</name>
    <dbReference type="NCBI Taxonomy" id="2840740"/>
    <lineage>
        <taxon>Bacteria</taxon>
        <taxon>Bacillati</taxon>
        <taxon>Bacillota</taxon>
        <taxon>Clostridia</taxon>
        <taxon>Lachnospirales</taxon>
        <taxon>Lachnospiraceae</taxon>
        <taxon>Candidatus Copromonas (nom. illeg.)</taxon>
    </lineage>
</organism>
<protein>
    <recommendedName>
        <fullName evidence="2">GTP cyclohydrolase 1 type 2 homolog</fullName>
    </recommendedName>
</protein>
<comment type="caution">
    <text evidence="5">The sequence shown here is derived from an EMBL/GenBank/DDBJ whole genome shotgun (WGS) entry which is preliminary data.</text>
</comment>
<dbReference type="NCBIfam" id="TIGR00486">
    <property type="entry name" value="YbgI_SA1388"/>
    <property type="match status" value="1"/>
</dbReference>
<dbReference type="GO" id="GO:0046872">
    <property type="term" value="F:metal ion binding"/>
    <property type="evidence" value="ECO:0007669"/>
    <property type="project" value="UniProtKB-KW"/>
</dbReference>
<dbReference type="Gene3D" id="3.40.1390.30">
    <property type="entry name" value="NIF3 (NGG1p interacting factor 3)-like"/>
    <property type="match status" value="2"/>
</dbReference>
<dbReference type="PANTHER" id="PTHR13799:SF14">
    <property type="entry name" value="GTP CYCLOHYDROLASE 1 TYPE 2 HOMOLOG"/>
    <property type="match status" value="1"/>
</dbReference>
<evidence type="ECO:0000256" key="4">
    <source>
        <dbReference type="PIRSR" id="PIRSR602678-1"/>
    </source>
</evidence>
<dbReference type="Proteomes" id="UP000824250">
    <property type="component" value="Unassembled WGS sequence"/>
</dbReference>
<feature type="binding site" evidence="4">
    <location>
        <position position="103"/>
    </location>
    <ligand>
        <name>a divalent metal cation</name>
        <dbReference type="ChEBI" id="CHEBI:60240"/>
        <label>1</label>
    </ligand>
</feature>
<dbReference type="EMBL" id="DVGC01000057">
    <property type="protein sequence ID" value="HIR06238.1"/>
    <property type="molecule type" value="Genomic_DNA"/>
</dbReference>
<reference evidence="5" key="1">
    <citation type="submission" date="2020-10" db="EMBL/GenBank/DDBJ databases">
        <authorList>
            <person name="Gilroy R."/>
        </authorList>
    </citation>
    <scope>NUCLEOTIDE SEQUENCE</scope>
    <source>
        <strain evidence="5">CHK180-2868</strain>
    </source>
</reference>
<dbReference type="GO" id="GO:0005737">
    <property type="term" value="C:cytoplasm"/>
    <property type="evidence" value="ECO:0007669"/>
    <property type="project" value="TreeGrafter"/>
</dbReference>
<evidence type="ECO:0000313" key="6">
    <source>
        <dbReference type="Proteomes" id="UP000824250"/>
    </source>
</evidence>
<gene>
    <name evidence="5" type="ORF">IAB28_09800</name>
</gene>
<evidence type="ECO:0000313" key="5">
    <source>
        <dbReference type="EMBL" id="HIR06238.1"/>
    </source>
</evidence>
<feature type="binding site" evidence="4">
    <location>
        <position position="65"/>
    </location>
    <ligand>
        <name>a divalent metal cation</name>
        <dbReference type="ChEBI" id="CHEBI:60240"/>
        <label>1</label>
    </ligand>
</feature>
<dbReference type="InterPro" id="IPR002678">
    <property type="entry name" value="DUF34/NIF3"/>
</dbReference>
<evidence type="ECO:0000256" key="3">
    <source>
        <dbReference type="ARBA" id="ARBA00022723"/>
    </source>
</evidence>
<dbReference type="PANTHER" id="PTHR13799">
    <property type="entry name" value="NGG1 INTERACTING FACTOR 3"/>
    <property type="match status" value="1"/>
</dbReference>
<evidence type="ECO:0000256" key="1">
    <source>
        <dbReference type="ARBA" id="ARBA00006964"/>
    </source>
</evidence>
<sequence>MKCREIIEVLETLAPRRCACDWDNPGLLAGRMEKEVKKILLTVDADDEAVKHAIAAGADMLISHHPLIFKPVRHVSDEDFIGRRLVSMIQADISYFAMHTNFDAAPGCMADVVAEKIGIAEGEPLEEMGEENGVPYGIGKIGRLIKPVNGMELAGQIKEAFGLPFVTVYGRELYETIPVERAATCPGAGGSEIGEALRKGAQVLITGDISHHQGIDAAAQGMMILDAGHYGLEHVFMDYMEEFLNGHFRGLIQVEKMPVEFPAAVI</sequence>
<dbReference type="Pfam" id="PF01784">
    <property type="entry name" value="DUF34_NIF3"/>
    <property type="match status" value="1"/>
</dbReference>
<feature type="binding site" evidence="4">
    <location>
        <position position="229"/>
    </location>
    <ligand>
        <name>a divalent metal cation</name>
        <dbReference type="ChEBI" id="CHEBI:60240"/>
        <label>1</label>
    </ligand>
</feature>
<dbReference type="SUPFAM" id="SSF102705">
    <property type="entry name" value="NIF3 (NGG1p interacting factor 3)-like"/>
    <property type="match status" value="1"/>
</dbReference>
<proteinExistence type="inferred from homology"/>
<accession>A0A9D1D6C2</accession>
<dbReference type="FunFam" id="3.40.1390.30:FF:000001">
    <property type="entry name" value="GTP cyclohydrolase 1 type 2"/>
    <property type="match status" value="1"/>
</dbReference>
<dbReference type="AlphaFoldDB" id="A0A9D1D6C2"/>
<keyword evidence="3 4" id="KW-0479">Metal-binding</keyword>
<evidence type="ECO:0000256" key="2">
    <source>
        <dbReference type="ARBA" id="ARBA00022112"/>
    </source>
</evidence>
<feature type="binding site" evidence="4">
    <location>
        <position position="64"/>
    </location>
    <ligand>
        <name>a divalent metal cation</name>
        <dbReference type="ChEBI" id="CHEBI:60240"/>
        <label>2</label>
    </ligand>
</feature>
<dbReference type="InterPro" id="IPR036069">
    <property type="entry name" value="DUF34/NIF3_sf"/>
</dbReference>